<keyword evidence="1" id="KW-0472">Membrane</keyword>
<keyword evidence="1" id="KW-1133">Transmembrane helix</keyword>
<dbReference type="SUPFAM" id="SSF48452">
    <property type="entry name" value="TPR-like"/>
    <property type="match status" value="1"/>
</dbReference>
<dbReference type="AlphaFoldDB" id="A0A2M7U2M4"/>
<evidence type="ECO:0000313" key="3">
    <source>
        <dbReference type="Proteomes" id="UP000230027"/>
    </source>
</evidence>
<accession>A0A2M7U2M4</accession>
<dbReference type="EMBL" id="PFOD01000076">
    <property type="protein sequence ID" value="PIZ64555.1"/>
    <property type="molecule type" value="Genomic_DNA"/>
</dbReference>
<organism evidence="2 3">
    <name type="scientific">Candidatus Roizmanbacteria bacterium CG_4_10_14_0_2_um_filter_36_9</name>
    <dbReference type="NCBI Taxonomy" id="1974823"/>
    <lineage>
        <taxon>Bacteria</taxon>
        <taxon>Candidatus Roizmaniibacteriota</taxon>
    </lineage>
</organism>
<protein>
    <submittedName>
        <fullName evidence="2">Uncharacterized protein</fullName>
    </submittedName>
</protein>
<proteinExistence type="predicted"/>
<reference evidence="3" key="1">
    <citation type="submission" date="2017-09" db="EMBL/GenBank/DDBJ databases">
        <title>Depth-based differentiation of microbial function through sediment-hosted aquifers and enrichment of novel symbionts in the deep terrestrial subsurface.</title>
        <authorList>
            <person name="Probst A.J."/>
            <person name="Ladd B."/>
            <person name="Jarett J.K."/>
            <person name="Geller-Mcgrath D.E."/>
            <person name="Sieber C.M.K."/>
            <person name="Emerson J.B."/>
            <person name="Anantharaman K."/>
            <person name="Thomas B.C."/>
            <person name="Malmstrom R."/>
            <person name="Stieglmeier M."/>
            <person name="Klingl A."/>
            <person name="Woyke T."/>
            <person name="Ryan C.M."/>
            <person name="Banfield J.F."/>
        </authorList>
    </citation>
    <scope>NUCLEOTIDE SEQUENCE [LARGE SCALE GENOMIC DNA]</scope>
</reference>
<keyword evidence="1" id="KW-0812">Transmembrane</keyword>
<comment type="caution">
    <text evidence="2">The sequence shown here is derived from an EMBL/GenBank/DDBJ whole genome shotgun (WGS) entry which is preliminary data.</text>
</comment>
<evidence type="ECO:0000313" key="2">
    <source>
        <dbReference type="EMBL" id="PIZ64555.1"/>
    </source>
</evidence>
<evidence type="ECO:0000256" key="1">
    <source>
        <dbReference type="SAM" id="Phobius"/>
    </source>
</evidence>
<gene>
    <name evidence="2" type="ORF">COY14_04450</name>
</gene>
<dbReference type="Proteomes" id="UP000230027">
    <property type="component" value="Unassembled WGS sequence"/>
</dbReference>
<feature type="transmembrane region" description="Helical" evidence="1">
    <location>
        <begin position="20"/>
        <end position="43"/>
    </location>
</feature>
<dbReference type="InterPro" id="IPR011990">
    <property type="entry name" value="TPR-like_helical_dom_sf"/>
</dbReference>
<dbReference type="Gene3D" id="1.25.40.10">
    <property type="entry name" value="Tetratricopeptide repeat domain"/>
    <property type="match status" value="1"/>
</dbReference>
<sequence length="153" mass="17840">MGKKKSQKKETKPNLVLKLIKSASILIVYFAAVVFLAINIFALSQTPQIYYDLISQKNGTIVKFFQIVKPLKSYFVLEPEIRNLYHDYDSLVFQDKYNRQKQIEVLTRILDENPKSRDVLYSLSLLYKAEGDDLRAESYLQQAKTIDPQVDER</sequence>
<name>A0A2M7U2M4_9BACT</name>